<evidence type="ECO:0000313" key="8">
    <source>
        <dbReference type="EMBL" id="QBQ99352.1"/>
    </source>
</evidence>
<keyword evidence="4" id="KW-0804">Transcription</keyword>
<dbReference type="Proteomes" id="UP000295727">
    <property type="component" value="Chromosome 2"/>
</dbReference>
<keyword evidence="1" id="KW-0678">Repressor</keyword>
<feature type="region of interest" description="Disordered" evidence="6">
    <location>
        <begin position="1"/>
        <end position="20"/>
    </location>
</feature>
<accession>A0A4V1AZI1</accession>
<dbReference type="GO" id="GO:0003700">
    <property type="term" value="F:DNA-binding transcription factor activity"/>
    <property type="evidence" value="ECO:0007669"/>
    <property type="project" value="TreeGrafter"/>
</dbReference>
<evidence type="ECO:0000256" key="1">
    <source>
        <dbReference type="ARBA" id="ARBA00022491"/>
    </source>
</evidence>
<feature type="domain" description="HTH tetR-type" evidence="7">
    <location>
        <begin position="21"/>
        <end position="81"/>
    </location>
</feature>
<reference evidence="8 9" key="1">
    <citation type="submission" date="2019-03" db="EMBL/GenBank/DDBJ databases">
        <title>Paraburkholderia sp. 7MH5, isolated from subtropical forest soil.</title>
        <authorList>
            <person name="Gao Z.-H."/>
            <person name="Qiu L.-H."/>
        </authorList>
    </citation>
    <scope>NUCLEOTIDE SEQUENCE [LARGE SCALE GENOMIC DNA]</scope>
    <source>
        <strain evidence="8 9">7MH5</strain>
    </source>
</reference>
<dbReference type="Pfam" id="PF13977">
    <property type="entry name" value="TetR_C_6"/>
    <property type="match status" value="1"/>
</dbReference>
<dbReference type="RefSeq" id="WP_134752021.1">
    <property type="nucleotide sequence ID" value="NZ_CP038149.1"/>
</dbReference>
<dbReference type="InterPro" id="IPR036271">
    <property type="entry name" value="Tet_transcr_reg_TetR-rel_C_sf"/>
</dbReference>
<evidence type="ECO:0000313" key="9">
    <source>
        <dbReference type="Proteomes" id="UP000295727"/>
    </source>
</evidence>
<evidence type="ECO:0000256" key="6">
    <source>
        <dbReference type="SAM" id="MobiDB-lite"/>
    </source>
</evidence>
<dbReference type="PANTHER" id="PTHR30055">
    <property type="entry name" value="HTH-TYPE TRANSCRIPTIONAL REGULATOR RUTR"/>
    <property type="match status" value="1"/>
</dbReference>
<dbReference type="KEGG" id="ppai:E1956_19335"/>
<dbReference type="InterPro" id="IPR050109">
    <property type="entry name" value="HTH-type_TetR-like_transc_reg"/>
</dbReference>
<feature type="DNA-binding region" description="H-T-H motif" evidence="5">
    <location>
        <begin position="44"/>
        <end position="63"/>
    </location>
</feature>
<dbReference type="InterPro" id="IPR009057">
    <property type="entry name" value="Homeodomain-like_sf"/>
</dbReference>
<proteinExistence type="predicted"/>
<organism evidence="8 9">
    <name type="scientific">Paraburkholderia pallida</name>
    <dbReference type="NCBI Taxonomy" id="2547399"/>
    <lineage>
        <taxon>Bacteria</taxon>
        <taxon>Pseudomonadati</taxon>
        <taxon>Pseudomonadota</taxon>
        <taxon>Betaproteobacteria</taxon>
        <taxon>Burkholderiales</taxon>
        <taxon>Burkholderiaceae</taxon>
        <taxon>Paraburkholderia</taxon>
    </lineage>
</organism>
<dbReference type="InterPro" id="IPR001647">
    <property type="entry name" value="HTH_TetR"/>
</dbReference>
<dbReference type="PROSITE" id="PS50977">
    <property type="entry name" value="HTH_TETR_2"/>
    <property type="match status" value="1"/>
</dbReference>
<keyword evidence="9" id="KW-1185">Reference proteome</keyword>
<dbReference type="PRINTS" id="PR00455">
    <property type="entry name" value="HTHTETR"/>
</dbReference>
<feature type="compositionally biased region" description="Polar residues" evidence="6">
    <location>
        <begin position="1"/>
        <end position="19"/>
    </location>
</feature>
<dbReference type="SUPFAM" id="SSF48498">
    <property type="entry name" value="Tetracyclin repressor-like, C-terminal domain"/>
    <property type="match status" value="1"/>
</dbReference>
<dbReference type="GO" id="GO:0000976">
    <property type="term" value="F:transcription cis-regulatory region binding"/>
    <property type="evidence" value="ECO:0007669"/>
    <property type="project" value="TreeGrafter"/>
</dbReference>
<dbReference type="Pfam" id="PF00440">
    <property type="entry name" value="TetR_N"/>
    <property type="match status" value="1"/>
</dbReference>
<sequence length="220" mass="23652">MNRTGQQPLRGKTSPTTQRGHARANEILAAAQAIFVRDGYAGFSVRSVAASVGIGLSTLQHYYPSKDHLLEAMWLFLMDRYQAAIDEVIEAMPEASQLERFLAAMKMFVKLARDPATARILVHLAAAALTDPVAARTMQKLQRRERKTIAELIRGIAPAISDAELEARAALIVAQLQGLVMRNVGSQGASRAASAILDQSALASFQWLATGGPAIDDTAG</sequence>
<dbReference type="InterPro" id="IPR039538">
    <property type="entry name" value="BetI_C"/>
</dbReference>
<protein>
    <submittedName>
        <fullName evidence="8">TetR/AcrR family transcriptional regulator</fullName>
    </submittedName>
</protein>
<keyword evidence="3 5" id="KW-0238">DNA-binding</keyword>
<dbReference type="SUPFAM" id="SSF46689">
    <property type="entry name" value="Homeodomain-like"/>
    <property type="match status" value="1"/>
</dbReference>
<dbReference type="EMBL" id="CP038149">
    <property type="protein sequence ID" value="QBQ99352.1"/>
    <property type="molecule type" value="Genomic_DNA"/>
</dbReference>
<evidence type="ECO:0000259" key="7">
    <source>
        <dbReference type="PROSITE" id="PS50977"/>
    </source>
</evidence>
<evidence type="ECO:0000256" key="3">
    <source>
        <dbReference type="ARBA" id="ARBA00023125"/>
    </source>
</evidence>
<gene>
    <name evidence="8" type="ORF">E1956_19335</name>
</gene>
<dbReference type="Gene3D" id="1.10.357.10">
    <property type="entry name" value="Tetracycline Repressor, domain 2"/>
    <property type="match status" value="1"/>
</dbReference>
<dbReference type="PANTHER" id="PTHR30055:SF219">
    <property type="entry name" value="TRANSCRIPTIONAL REGULATORY PROTEIN"/>
    <property type="match status" value="1"/>
</dbReference>
<evidence type="ECO:0000256" key="5">
    <source>
        <dbReference type="PROSITE-ProRule" id="PRU00335"/>
    </source>
</evidence>
<dbReference type="OrthoDB" id="8586619at2"/>
<evidence type="ECO:0000256" key="2">
    <source>
        <dbReference type="ARBA" id="ARBA00023015"/>
    </source>
</evidence>
<name>A0A4V1AZI1_9BURK</name>
<evidence type="ECO:0000256" key="4">
    <source>
        <dbReference type="ARBA" id="ARBA00023163"/>
    </source>
</evidence>
<dbReference type="AlphaFoldDB" id="A0A4V1AZI1"/>
<keyword evidence="2" id="KW-0805">Transcription regulation</keyword>